<dbReference type="EC" id="2.7.13.3" evidence="3"/>
<dbReference type="SUPFAM" id="SSF47384">
    <property type="entry name" value="Homodimeric domain of signal transducing histidine kinase"/>
    <property type="match status" value="1"/>
</dbReference>
<dbReference type="InterPro" id="IPR036097">
    <property type="entry name" value="HisK_dim/P_sf"/>
</dbReference>
<dbReference type="PANTHER" id="PTHR45436:SF5">
    <property type="entry name" value="SENSOR HISTIDINE KINASE TRCS"/>
    <property type="match status" value="1"/>
</dbReference>
<keyword evidence="10 12" id="KW-0472">Membrane</keyword>
<dbReference type="InterPro" id="IPR003660">
    <property type="entry name" value="HAMP_dom"/>
</dbReference>
<comment type="caution">
    <text evidence="15">The sequence shown here is derived from an EMBL/GenBank/DDBJ whole genome shotgun (WGS) entry which is preliminary data.</text>
</comment>
<dbReference type="AlphaFoldDB" id="K6WB93"/>
<feature type="compositionally biased region" description="Polar residues" evidence="11">
    <location>
        <begin position="467"/>
        <end position="485"/>
    </location>
</feature>
<evidence type="ECO:0000256" key="8">
    <source>
        <dbReference type="ARBA" id="ARBA00022989"/>
    </source>
</evidence>
<dbReference type="InterPro" id="IPR003661">
    <property type="entry name" value="HisK_dim/P_dom"/>
</dbReference>
<evidence type="ECO:0000256" key="10">
    <source>
        <dbReference type="ARBA" id="ARBA00023136"/>
    </source>
</evidence>
<dbReference type="PROSITE" id="PS50109">
    <property type="entry name" value="HIS_KIN"/>
    <property type="match status" value="1"/>
</dbReference>
<dbReference type="SUPFAM" id="SSF158472">
    <property type="entry name" value="HAMP domain-like"/>
    <property type="match status" value="1"/>
</dbReference>
<dbReference type="SUPFAM" id="SSF55874">
    <property type="entry name" value="ATPase domain of HSP90 chaperone/DNA topoisomerase II/histidine kinase"/>
    <property type="match status" value="1"/>
</dbReference>
<evidence type="ECO:0000256" key="9">
    <source>
        <dbReference type="ARBA" id="ARBA00023012"/>
    </source>
</evidence>
<dbReference type="PRINTS" id="PR00344">
    <property type="entry name" value="BCTRLSENSOR"/>
</dbReference>
<dbReference type="InterPro" id="IPR005467">
    <property type="entry name" value="His_kinase_dom"/>
</dbReference>
<evidence type="ECO:0000256" key="12">
    <source>
        <dbReference type="SAM" id="Phobius"/>
    </source>
</evidence>
<protein>
    <recommendedName>
        <fullName evidence="3">histidine kinase</fullName>
        <ecNumber evidence="3">2.7.13.3</ecNumber>
    </recommendedName>
</protein>
<dbReference type="eggNOG" id="COG2205">
    <property type="taxonomic scope" value="Bacteria"/>
</dbReference>
<keyword evidence="7 15" id="KW-0418">Kinase</keyword>
<evidence type="ECO:0000313" key="16">
    <source>
        <dbReference type="Proteomes" id="UP000008363"/>
    </source>
</evidence>
<reference evidence="15 16" key="1">
    <citation type="submission" date="2012-08" db="EMBL/GenBank/DDBJ databases">
        <title>Whole genome shotgun sequence of Gordonia rhizosphera NBRC 16068.</title>
        <authorList>
            <person name="Takarada H."/>
            <person name="Isaki S."/>
            <person name="Hosoyama A."/>
            <person name="Tsuchikane K."/>
            <person name="Katsumata H."/>
            <person name="Baba S."/>
            <person name="Ohji S."/>
            <person name="Yamazaki S."/>
            <person name="Fujita N."/>
        </authorList>
    </citation>
    <scope>NUCLEOTIDE SEQUENCE [LARGE SCALE GENOMIC DNA]</scope>
    <source>
        <strain evidence="15 16">NBRC 16068</strain>
    </source>
</reference>
<dbReference type="CDD" id="cd06225">
    <property type="entry name" value="HAMP"/>
    <property type="match status" value="1"/>
</dbReference>
<keyword evidence="6 12" id="KW-0812">Transmembrane</keyword>
<dbReference type="InterPro" id="IPR050428">
    <property type="entry name" value="TCS_sensor_his_kinase"/>
</dbReference>
<organism evidence="15 16">
    <name type="scientific">Gordonia rhizosphera NBRC 16068</name>
    <dbReference type="NCBI Taxonomy" id="1108045"/>
    <lineage>
        <taxon>Bacteria</taxon>
        <taxon>Bacillati</taxon>
        <taxon>Actinomycetota</taxon>
        <taxon>Actinomycetes</taxon>
        <taxon>Mycobacteriales</taxon>
        <taxon>Gordoniaceae</taxon>
        <taxon>Gordonia</taxon>
    </lineage>
</organism>
<comment type="catalytic activity">
    <reaction evidence="1">
        <text>ATP + protein L-histidine = ADP + protein N-phospho-L-histidine.</text>
        <dbReference type="EC" id="2.7.13.3"/>
    </reaction>
</comment>
<comment type="subcellular location">
    <subcellularLocation>
        <location evidence="2">Cell membrane</location>
    </subcellularLocation>
</comment>
<keyword evidence="16" id="KW-1185">Reference proteome</keyword>
<dbReference type="Pfam" id="PF00672">
    <property type="entry name" value="HAMP"/>
    <property type="match status" value="1"/>
</dbReference>
<dbReference type="SMART" id="SM00387">
    <property type="entry name" value="HATPase_c"/>
    <property type="match status" value="1"/>
</dbReference>
<dbReference type="GO" id="GO:0005886">
    <property type="term" value="C:plasma membrane"/>
    <property type="evidence" value="ECO:0007669"/>
    <property type="project" value="UniProtKB-SubCell"/>
</dbReference>
<feature type="domain" description="Histidine kinase" evidence="13">
    <location>
        <begin position="236"/>
        <end position="444"/>
    </location>
</feature>
<dbReference type="Gene3D" id="1.10.287.130">
    <property type="match status" value="1"/>
</dbReference>
<dbReference type="STRING" id="1108045.GORHZ_062_00420"/>
<feature type="region of interest" description="Disordered" evidence="11">
    <location>
        <begin position="444"/>
        <end position="485"/>
    </location>
</feature>
<dbReference type="CDD" id="cd00075">
    <property type="entry name" value="HATPase"/>
    <property type="match status" value="1"/>
</dbReference>
<proteinExistence type="predicted"/>
<dbReference type="CDD" id="cd00082">
    <property type="entry name" value="HisKA"/>
    <property type="match status" value="1"/>
</dbReference>
<gene>
    <name evidence="15" type="ORF">GORHZ_062_00420</name>
</gene>
<dbReference type="Pfam" id="PF00512">
    <property type="entry name" value="HisKA"/>
    <property type="match status" value="1"/>
</dbReference>
<evidence type="ECO:0000259" key="13">
    <source>
        <dbReference type="PROSITE" id="PS50109"/>
    </source>
</evidence>
<dbReference type="Gene3D" id="6.10.340.10">
    <property type="match status" value="1"/>
</dbReference>
<dbReference type="SMART" id="SM00304">
    <property type="entry name" value="HAMP"/>
    <property type="match status" value="1"/>
</dbReference>
<evidence type="ECO:0000256" key="7">
    <source>
        <dbReference type="ARBA" id="ARBA00022777"/>
    </source>
</evidence>
<dbReference type="PANTHER" id="PTHR45436">
    <property type="entry name" value="SENSOR HISTIDINE KINASE YKOH"/>
    <property type="match status" value="1"/>
</dbReference>
<evidence type="ECO:0000313" key="15">
    <source>
        <dbReference type="EMBL" id="GAB89467.1"/>
    </source>
</evidence>
<dbReference type="Pfam" id="PF02518">
    <property type="entry name" value="HATPase_c"/>
    <property type="match status" value="1"/>
</dbReference>
<dbReference type="Gene3D" id="3.30.565.10">
    <property type="entry name" value="Histidine kinase-like ATPase, C-terminal domain"/>
    <property type="match status" value="1"/>
</dbReference>
<feature type="transmembrane region" description="Helical" evidence="12">
    <location>
        <begin position="149"/>
        <end position="174"/>
    </location>
</feature>
<keyword evidence="4" id="KW-0597">Phosphoprotein</keyword>
<evidence type="ECO:0000256" key="4">
    <source>
        <dbReference type="ARBA" id="ARBA00022553"/>
    </source>
</evidence>
<evidence type="ECO:0000256" key="5">
    <source>
        <dbReference type="ARBA" id="ARBA00022679"/>
    </source>
</evidence>
<dbReference type="SMART" id="SM00388">
    <property type="entry name" value="HisKA"/>
    <property type="match status" value="1"/>
</dbReference>
<evidence type="ECO:0000256" key="1">
    <source>
        <dbReference type="ARBA" id="ARBA00000085"/>
    </source>
</evidence>
<evidence type="ECO:0000256" key="6">
    <source>
        <dbReference type="ARBA" id="ARBA00022692"/>
    </source>
</evidence>
<accession>K6WB93</accession>
<dbReference type="Proteomes" id="UP000008363">
    <property type="component" value="Unassembled WGS sequence"/>
</dbReference>
<dbReference type="EMBL" id="BAHC01000062">
    <property type="protein sequence ID" value="GAB89467.1"/>
    <property type="molecule type" value="Genomic_DNA"/>
</dbReference>
<evidence type="ECO:0000256" key="11">
    <source>
        <dbReference type="SAM" id="MobiDB-lite"/>
    </source>
</evidence>
<evidence type="ECO:0000259" key="14">
    <source>
        <dbReference type="PROSITE" id="PS50885"/>
    </source>
</evidence>
<keyword evidence="9" id="KW-0902">Two-component regulatory system</keyword>
<evidence type="ECO:0000256" key="2">
    <source>
        <dbReference type="ARBA" id="ARBA00004236"/>
    </source>
</evidence>
<feature type="domain" description="HAMP" evidence="14">
    <location>
        <begin position="175"/>
        <end position="228"/>
    </location>
</feature>
<name>K6WB93_9ACTN</name>
<dbReference type="GO" id="GO:0000155">
    <property type="term" value="F:phosphorelay sensor kinase activity"/>
    <property type="evidence" value="ECO:0007669"/>
    <property type="project" value="InterPro"/>
</dbReference>
<feature type="transmembrane region" description="Helical" evidence="12">
    <location>
        <begin position="6"/>
        <end position="28"/>
    </location>
</feature>
<dbReference type="InterPro" id="IPR003594">
    <property type="entry name" value="HATPase_dom"/>
</dbReference>
<sequence>MRMQATIIAAVVVTVALLVGGAAMLYMLRSANNEAMYQSTQREAHQVAATIDRDGIGGLSRDDLMPGAGADIIQVIDSGGQVVARSPGVPTSPVVEGNQPPQVYRYFDGVVVPGVDGEFCATAVGAEHDGAYYTVVALQRSSGLRHSELVTATILLAEIPILVLVAAGAVYLLVGRSLRPVSRITHQVNDITAKDLERRVPVPEADDEIHTLATTMNGMLARLENSREAQLRFVADASHELRSPLTTVVGILGLADDTDSEVDLDTVRTILLPEATRMQVMVDDLLTLARADENGLQLHAEEIDLDDIVTAEVARVRSLGAARIRAHVTPIRLVGDGDKIARAVRNVIDNAVRHARSMVSVTMRTDHGFASVTVADDGPGIPPEDRALVFRRFARIDVDRRNQFGAGLGLAIVAEIVHAHGGTVEVGEAATGGAAVTIRVPLSAPAAAPERPREAESELSDMAVTPGRSTTRGRGNPDPQTSQSR</sequence>
<keyword evidence="8 12" id="KW-1133">Transmembrane helix</keyword>
<keyword evidence="5" id="KW-0808">Transferase</keyword>
<dbReference type="PROSITE" id="PS50885">
    <property type="entry name" value="HAMP"/>
    <property type="match status" value="1"/>
</dbReference>
<dbReference type="InterPro" id="IPR036890">
    <property type="entry name" value="HATPase_C_sf"/>
</dbReference>
<dbReference type="InterPro" id="IPR004358">
    <property type="entry name" value="Sig_transdc_His_kin-like_C"/>
</dbReference>
<evidence type="ECO:0000256" key="3">
    <source>
        <dbReference type="ARBA" id="ARBA00012438"/>
    </source>
</evidence>